<proteinExistence type="inferred from homology"/>
<dbReference type="PANTHER" id="PTHR31807:SF2">
    <property type="entry name" value="PROTEIN SNOWY COTYLEDON 3"/>
    <property type="match status" value="1"/>
</dbReference>
<dbReference type="PANTHER" id="PTHR31807">
    <property type="entry name" value="AUGMIN FAMILY MEMBER"/>
    <property type="match status" value="1"/>
</dbReference>
<keyword evidence="3" id="KW-1185">Reference proteome</keyword>
<dbReference type="Pfam" id="PF04484">
    <property type="entry name" value="QWRF"/>
    <property type="match status" value="1"/>
</dbReference>
<name>A0A022QA13_ERYGU</name>
<gene>
    <name evidence="2" type="ORF">MIMGU_mgv1a016954mg</name>
</gene>
<sequence>MQDPHLQSWSLLDRDHCDSVSGGIKALEASTVRLPIIGGARVEQMNSLVAELTNVSAREHCLLDECKDFLSTTLIPLQVLHCSLRTQVMQVQREPTNKS</sequence>
<protein>
    <submittedName>
        <fullName evidence="2">Uncharacterized protein</fullName>
    </submittedName>
</protein>
<evidence type="ECO:0000256" key="1">
    <source>
        <dbReference type="ARBA" id="ARBA00010016"/>
    </source>
</evidence>
<dbReference type="EMBL" id="KI632002">
    <property type="protein sequence ID" value="EYU25507.1"/>
    <property type="molecule type" value="Genomic_DNA"/>
</dbReference>
<dbReference type="InterPro" id="IPR007573">
    <property type="entry name" value="QWRF"/>
</dbReference>
<dbReference type="Proteomes" id="UP000030748">
    <property type="component" value="Unassembled WGS sequence"/>
</dbReference>
<organism evidence="2 3">
    <name type="scientific">Erythranthe guttata</name>
    <name type="common">Yellow monkey flower</name>
    <name type="synonym">Mimulus guttatus</name>
    <dbReference type="NCBI Taxonomy" id="4155"/>
    <lineage>
        <taxon>Eukaryota</taxon>
        <taxon>Viridiplantae</taxon>
        <taxon>Streptophyta</taxon>
        <taxon>Embryophyta</taxon>
        <taxon>Tracheophyta</taxon>
        <taxon>Spermatophyta</taxon>
        <taxon>Magnoliopsida</taxon>
        <taxon>eudicotyledons</taxon>
        <taxon>Gunneridae</taxon>
        <taxon>Pentapetalae</taxon>
        <taxon>asterids</taxon>
        <taxon>lamiids</taxon>
        <taxon>Lamiales</taxon>
        <taxon>Phrymaceae</taxon>
        <taxon>Erythranthe</taxon>
    </lineage>
</organism>
<dbReference type="STRING" id="4155.A0A022QA13"/>
<comment type="similarity">
    <text evidence="1">Belongs to the QWRF family.</text>
</comment>
<dbReference type="AlphaFoldDB" id="A0A022QA13"/>
<evidence type="ECO:0000313" key="2">
    <source>
        <dbReference type="EMBL" id="EYU25507.1"/>
    </source>
</evidence>
<evidence type="ECO:0000313" key="3">
    <source>
        <dbReference type="Proteomes" id="UP000030748"/>
    </source>
</evidence>
<accession>A0A022QA13</accession>
<reference evidence="2 3" key="1">
    <citation type="journal article" date="2013" name="Proc. Natl. Acad. Sci. U.S.A.">
        <title>Fine-scale variation in meiotic recombination in Mimulus inferred from population shotgun sequencing.</title>
        <authorList>
            <person name="Hellsten U."/>
            <person name="Wright K.M."/>
            <person name="Jenkins J."/>
            <person name="Shu S."/>
            <person name="Yuan Y."/>
            <person name="Wessler S.R."/>
            <person name="Schmutz J."/>
            <person name="Willis J.H."/>
            <person name="Rokhsar D.S."/>
        </authorList>
    </citation>
    <scope>NUCLEOTIDE SEQUENCE [LARGE SCALE GENOMIC DNA]</scope>
    <source>
        <strain evidence="3">cv. DUN x IM62</strain>
    </source>
</reference>